<dbReference type="Pfam" id="PF20297">
    <property type="entry name" value="MSSS"/>
    <property type="match status" value="1"/>
</dbReference>
<keyword evidence="6 7" id="KW-0238">DNA-binding</keyword>
<dbReference type="GO" id="GO:0072344">
    <property type="term" value="P:rescue of stalled ribosome"/>
    <property type="evidence" value="ECO:0007669"/>
    <property type="project" value="UniProtKB-UniRule"/>
</dbReference>
<dbReference type="GO" id="GO:0004519">
    <property type="term" value="F:endonuclease activity"/>
    <property type="evidence" value="ECO:0007669"/>
    <property type="project" value="UniProtKB-UniRule"/>
</dbReference>
<dbReference type="OrthoDB" id="9808166at2"/>
<dbReference type="InterPro" id="IPR005747">
    <property type="entry name" value="MutS2"/>
</dbReference>
<dbReference type="InterPro" id="IPR045076">
    <property type="entry name" value="MutS"/>
</dbReference>
<dbReference type="EC" id="3.6.4.-" evidence="7"/>
<evidence type="ECO:0000256" key="9">
    <source>
        <dbReference type="SAM" id="MobiDB-lite"/>
    </source>
</evidence>
<organism evidence="11 12">
    <name type="scientific">Aminomonas paucivorans DSM 12260</name>
    <dbReference type="NCBI Taxonomy" id="584708"/>
    <lineage>
        <taxon>Bacteria</taxon>
        <taxon>Thermotogati</taxon>
        <taxon>Synergistota</taxon>
        <taxon>Synergistia</taxon>
        <taxon>Synergistales</taxon>
        <taxon>Synergistaceae</taxon>
        <taxon>Aminomonas</taxon>
    </lineage>
</organism>
<keyword evidence="1 7" id="KW-0699">rRNA-binding</keyword>
<dbReference type="GO" id="GO:0005524">
    <property type="term" value="F:ATP binding"/>
    <property type="evidence" value="ECO:0007669"/>
    <property type="project" value="UniProtKB-UniRule"/>
</dbReference>
<dbReference type="RefSeq" id="WP_006300775.1">
    <property type="nucleotide sequence ID" value="NZ_CM001022.1"/>
</dbReference>
<dbReference type="PROSITE" id="PS00486">
    <property type="entry name" value="DNA_MISMATCH_REPAIR_2"/>
    <property type="match status" value="1"/>
</dbReference>
<dbReference type="PANTHER" id="PTHR48466">
    <property type="entry name" value="OS10G0509000 PROTEIN-RELATED"/>
    <property type="match status" value="1"/>
</dbReference>
<dbReference type="PROSITE" id="PS50828">
    <property type="entry name" value="SMR"/>
    <property type="match status" value="1"/>
</dbReference>
<gene>
    <name evidence="7" type="primary">mutS2</name>
    <name evidence="7" type="synonym">rqcU</name>
    <name evidence="11" type="ORF">Apau_1149</name>
</gene>
<evidence type="ECO:0000259" key="10">
    <source>
        <dbReference type="PROSITE" id="PS50828"/>
    </source>
</evidence>
<evidence type="ECO:0000256" key="5">
    <source>
        <dbReference type="ARBA" id="ARBA00022884"/>
    </source>
</evidence>
<name>E3CXW5_9BACT</name>
<comment type="subunit">
    <text evidence="7">Homodimer. Binds to stalled ribosomes, contacting rRNA.</text>
</comment>
<dbReference type="SMART" id="SM00533">
    <property type="entry name" value="MUTSd"/>
    <property type="match status" value="1"/>
</dbReference>
<keyword evidence="5 7" id="KW-0694">RNA-binding</keyword>
<dbReference type="eggNOG" id="COG1193">
    <property type="taxonomic scope" value="Bacteria"/>
</dbReference>
<dbReference type="Proteomes" id="UP000005096">
    <property type="component" value="Chromosome"/>
</dbReference>
<dbReference type="SUPFAM" id="SSF52540">
    <property type="entry name" value="P-loop containing nucleoside triphosphate hydrolases"/>
    <property type="match status" value="1"/>
</dbReference>
<evidence type="ECO:0000256" key="4">
    <source>
        <dbReference type="ARBA" id="ARBA00022840"/>
    </source>
</evidence>
<dbReference type="HAMAP" id="MF_00092">
    <property type="entry name" value="MutS2"/>
    <property type="match status" value="1"/>
</dbReference>
<dbReference type="FunFam" id="3.40.50.300:FF:000830">
    <property type="entry name" value="Endonuclease MutS2"/>
    <property type="match status" value="1"/>
</dbReference>
<dbReference type="AlphaFoldDB" id="E3CXW5"/>
<keyword evidence="3 7" id="KW-0378">Hydrolase</keyword>
<evidence type="ECO:0000256" key="3">
    <source>
        <dbReference type="ARBA" id="ARBA00022801"/>
    </source>
</evidence>
<feature type="domain" description="Smr" evidence="10">
    <location>
        <begin position="708"/>
        <end position="781"/>
    </location>
</feature>
<keyword evidence="8" id="KW-0175">Coiled coil</keyword>
<dbReference type="EC" id="3.1.-.-" evidence="7"/>
<dbReference type="PIRSF" id="PIRSF005814">
    <property type="entry name" value="MutS_YshD"/>
    <property type="match status" value="1"/>
</dbReference>
<dbReference type="SUPFAM" id="SSF160443">
    <property type="entry name" value="SMR domain-like"/>
    <property type="match status" value="1"/>
</dbReference>
<dbReference type="PANTHER" id="PTHR48466:SF2">
    <property type="entry name" value="OS10G0509000 PROTEIN"/>
    <property type="match status" value="1"/>
</dbReference>
<comment type="function">
    <text evidence="7">Acts as a ribosome collision sensor, splitting the ribosome into its 2 subunits. Detects stalled/collided 70S ribosomes which it binds and splits by an ATP-hydrolysis driven conformational change. Acts upstream of the ribosome quality control system (RQC), a ribosome-associated complex that mediates the extraction of incompletely synthesized nascent chains from stalled ribosomes and their subsequent degradation. Probably generates substrates for RQC.</text>
</comment>
<dbReference type="Gene3D" id="3.40.50.300">
    <property type="entry name" value="P-loop containing nucleotide triphosphate hydrolases"/>
    <property type="match status" value="1"/>
</dbReference>
<evidence type="ECO:0000256" key="2">
    <source>
        <dbReference type="ARBA" id="ARBA00022741"/>
    </source>
</evidence>
<dbReference type="InterPro" id="IPR027417">
    <property type="entry name" value="P-loop_NTPase"/>
</dbReference>
<evidence type="ECO:0000313" key="12">
    <source>
        <dbReference type="Proteomes" id="UP000005096"/>
    </source>
</evidence>
<dbReference type="Gene3D" id="3.30.1370.110">
    <property type="match status" value="1"/>
</dbReference>
<dbReference type="GO" id="GO:0019843">
    <property type="term" value="F:rRNA binding"/>
    <property type="evidence" value="ECO:0007669"/>
    <property type="project" value="UniProtKB-UniRule"/>
</dbReference>
<dbReference type="NCBIfam" id="TIGR01069">
    <property type="entry name" value="mutS2"/>
    <property type="match status" value="1"/>
</dbReference>
<evidence type="ECO:0000256" key="1">
    <source>
        <dbReference type="ARBA" id="ARBA00022730"/>
    </source>
</evidence>
<evidence type="ECO:0000256" key="7">
    <source>
        <dbReference type="HAMAP-Rule" id="MF_00092"/>
    </source>
</evidence>
<dbReference type="GO" id="GO:0016887">
    <property type="term" value="F:ATP hydrolysis activity"/>
    <property type="evidence" value="ECO:0007669"/>
    <property type="project" value="InterPro"/>
</dbReference>
<sequence length="782" mass="88192">MWCEPHTYQALEIDKILRILAAGCRSPLGQETLHKLTPAGDGTALARRVGRFRAYLQARDRQGEYPWDGRLRPLSPLAEEARRAGWLTGEELVTVRIALLLAKRLRQRLRTDGETWPELKDLARTFHDWDEEVAALEVLDEDGRFYDHASPELKRIRQKQFTVRDAIKRRSQQLFQDSGTASMLQERVLSLRNGRFCVLVRMDAAGGYPGLVLEKSSSGNSIYVEPQILLPLNNQWAVLLEEEREEESRLLRALTGLILKREKALLDTEESLGLLDLFYALGERMDRDRWTLPEWTPKKTLDFRQARHPLLGDRAVPLDLLCGEGYRMLVITGPNTGGKTVALKTLGVCAYLAWMGFPVPCREDSRVGEVGELFADIGDEQSIEQNLSTFSAHVHHLVAILKSATERSLVLLDELGAGTDPDEGSALGIALLEHFRKLGCLLWATTHHNPIKHFALATSGVETASMEFDLSTLSPTYRLRLGIPGKSNALLIARKLGMPGGVLRRAREAMEGQHADFEALLGELEEKRRRLEREMETLETKTREAERLRRDFETRNKEIQEKKDKLLEQADHKASRIIREAEEGAKALLRNLREAELAKAHQEYQRKKHHFDRLEDRREEREVRRVNRLAAEGSTGEPQVGDRVEIPGSGLRGDLVALEGGDALVQSGPMRVRVPLKRLKRSADQQRNDPPPRIQVSAPRGVSSSLMVRGMTVDEAMPLVEQYLDQAYRAGYGEVSVIHGRGEGILRREVQELCKRTPFVESHRLGGPGEGGYGVTIVRFAS</sequence>
<keyword evidence="7" id="KW-0540">Nuclease</keyword>
<feature type="coiled-coil region" evidence="8">
    <location>
        <begin position="507"/>
        <end position="617"/>
    </location>
</feature>
<dbReference type="GO" id="GO:0045910">
    <property type="term" value="P:negative regulation of DNA recombination"/>
    <property type="evidence" value="ECO:0007669"/>
    <property type="project" value="InterPro"/>
</dbReference>
<keyword evidence="2 7" id="KW-0547">Nucleotide-binding</keyword>
<dbReference type="STRING" id="584708.Apau_1149"/>
<comment type="similarity">
    <text evidence="7">Belongs to the DNA mismatch repair MutS family. MutS2 subfamily.</text>
</comment>
<dbReference type="Pfam" id="PF00488">
    <property type="entry name" value="MutS_V"/>
    <property type="match status" value="1"/>
</dbReference>
<dbReference type="InterPro" id="IPR007696">
    <property type="entry name" value="DNA_mismatch_repair_MutS_core"/>
</dbReference>
<dbReference type="GO" id="GO:0043023">
    <property type="term" value="F:ribosomal large subunit binding"/>
    <property type="evidence" value="ECO:0007669"/>
    <property type="project" value="UniProtKB-UniRule"/>
</dbReference>
<evidence type="ECO:0000256" key="6">
    <source>
        <dbReference type="ARBA" id="ARBA00023125"/>
    </source>
</evidence>
<feature type="binding site" evidence="7">
    <location>
        <begin position="333"/>
        <end position="340"/>
    </location>
    <ligand>
        <name>ATP</name>
        <dbReference type="ChEBI" id="CHEBI:30616"/>
    </ligand>
</feature>
<keyword evidence="4 7" id="KW-0067">ATP-binding</keyword>
<evidence type="ECO:0000256" key="8">
    <source>
        <dbReference type="SAM" id="Coils"/>
    </source>
</evidence>
<dbReference type="InterPro" id="IPR000432">
    <property type="entry name" value="DNA_mismatch_repair_MutS_C"/>
</dbReference>
<comment type="function">
    <text evidence="7">Endonuclease that is involved in the suppression of homologous recombination and thus may have a key role in the control of bacterial genetic diversity.</text>
</comment>
<dbReference type="Pfam" id="PF01713">
    <property type="entry name" value="Smr"/>
    <property type="match status" value="1"/>
</dbReference>
<dbReference type="InterPro" id="IPR036063">
    <property type="entry name" value="Smr_dom_sf"/>
</dbReference>
<proteinExistence type="inferred from homology"/>
<protein>
    <recommendedName>
        <fullName evidence="7">Endonuclease MutS2</fullName>
        <ecNumber evidence="7">3.1.-.-</ecNumber>
    </recommendedName>
    <alternativeName>
        <fullName evidence="7">Ribosome-associated protein quality control-upstream factor</fullName>
        <shortName evidence="7">RQC-upstream factor</shortName>
        <shortName evidence="7">RqcU</shortName>
        <ecNumber evidence="7">3.6.4.-</ecNumber>
    </alternativeName>
</protein>
<dbReference type="SMART" id="SM00534">
    <property type="entry name" value="MUTSac"/>
    <property type="match status" value="1"/>
</dbReference>
<dbReference type="HOGENOM" id="CLU_011252_2_1_0"/>
<feature type="region of interest" description="Disordered" evidence="9">
    <location>
        <begin position="680"/>
        <end position="700"/>
    </location>
</feature>
<dbReference type="InterPro" id="IPR002625">
    <property type="entry name" value="Smr_dom"/>
</dbReference>
<dbReference type="InterPro" id="IPR046893">
    <property type="entry name" value="MSSS"/>
</dbReference>
<dbReference type="GO" id="GO:0006298">
    <property type="term" value="P:mismatch repair"/>
    <property type="evidence" value="ECO:0007669"/>
    <property type="project" value="InterPro"/>
</dbReference>
<keyword evidence="12" id="KW-1185">Reference proteome</keyword>
<dbReference type="EMBL" id="CM001022">
    <property type="protein sequence ID" value="EFQ23575.1"/>
    <property type="molecule type" value="Genomic_DNA"/>
</dbReference>
<dbReference type="GO" id="GO:0140664">
    <property type="term" value="F:ATP-dependent DNA damage sensor activity"/>
    <property type="evidence" value="ECO:0007669"/>
    <property type="project" value="InterPro"/>
</dbReference>
<reference evidence="11 12" key="1">
    <citation type="journal article" date="2010" name="Stand. Genomic Sci.">
        <title>Non-contiguous finished genome sequence of Aminomonas paucivorans type strain (GLU-3).</title>
        <authorList>
            <person name="Pitluck S."/>
            <person name="Yasawong M."/>
            <person name="Held B."/>
            <person name="Lapidus A."/>
            <person name="Nolan M."/>
            <person name="Copeland A."/>
            <person name="Lucas S."/>
            <person name="Del Rio T.G."/>
            <person name="Tice H."/>
            <person name="Cheng J.F."/>
            <person name="Chertkov O."/>
            <person name="Goodwin L."/>
            <person name="Tapia R."/>
            <person name="Han C."/>
            <person name="Liolios K."/>
            <person name="Ivanova N."/>
            <person name="Mavromatis K."/>
            <person name="Ovchinnikova G."/>
            <person name="Pati A."/>
            <person name="Chen A."/>
            <person name="Palaniappan K."/>
            <person name="Land M."/>
            <person name="Hauser L."/>
            <person name="Chang Y.J."/>
            <person name="Jeffries C.D."/>
            <person name="Pukall R."/>
            <person name="Spring S."/>
            <person name="Rohde M."/>
            <person name="Sikorski J."/>
            <person name="Goker M."/>
            <person name="Woyke T."/>
            <person name="Bristow J."/>
            <person name="Eisen J.A."/>
            <person name="Markowitz V."/>
            <person name="Hugenholtz P."/>
            <person name="Kyrpides N.C."/>
            <person name="Klenk H.P."/>
        </authorList>
    </citation>
    <scope>NUCLEOTIDE SEQUENCE [LARGE SCALE GENOMIC DNA]</scope>
    <source>
        <strain evidence="11 12">DSM 12260</strain>
    </source>
</reference>
<dbReference type="SUPFAM" id="SSF48334">
    <property type="entry name" value="DNA repair protein MutS, domain III"/>
    <property type="match status" value="1"/>
</dbReference>
<dbReference type="InterPro" id="IPR036187">
    <property type="entry name" value="DNA_mismatch_repair_MutS_sf"/>
</dbReference>
<evidence type="ECO:0000313" key="11">
    <source>
        <dbReference type="EMBL" id="EFQ23575.1"/>
    </source>
</evidence>
<keyword evidence="7" id="KW-0255">Endonuclease</keyword>
<accession>E3CXW5</accession>
<dbReference type="GO" id="GO:0030983">
    <property type="term" value="F:mismatched DNA binding"/>
    <property type="evidence" value="ECO:0007669"/>
    <property type="project" value="InterPro"/>
</dbReference>
<dbReference type="SMART" id="SM00463">
    <property type="entry name" value="SMR"/>
    <property type="match status" value="1"/>
</dbReference>
<dbReference type="PaxDb" id="584708-Apau_1149"/>